<reference evidence="3" key="1">
    <citation type="submission" date="2018-05" db="EMBL/GenBank/DDBJ databases">
        <title>Draft genome sequence of Stemphylium lycopersici strain CIDEFI 213.</title>
        <authorList>
            <person name="Medina R."/>
            <person name="Franco M.E.E."/>
            <person name="Lucentini C.G."/>
            <person name="Saparrat M.C.N."/>
            <person name="Balatti P.A."/>
        </authorList>
    </citation>
    <scope>NUCLEOTIDE SEQUENCE [LARGE SCALE GENOMIC DNA]</scope>
    <source>
        <strain evidence="3">CIDEFI 213</strain>
    </source>
</reference>
<feature type="region of interest" description="Disordered" evidence="1">
    <location>
        <begin position="250"/>
        <end position="285"/>
    </location>
</feature>
<feature type="region of interest" description="Disordered" evidence="1">
    <location>
        <begin position="218"/>
        <end position="237"/>
    </location>
</feature>
<evidence type="ECO:0000313" key="3">
    <source>
        <dbReference type="Proteomes" id="UP000249619"/>
    </source>
</evidence>
<feature type="region of interest" description="Disordered" evidence="1">
    <location>
        <begin position="1"/>
        <end position="43"/>
    </location>
</feature>
<feature type="compositionally biased region" description="Polar residues" evidence="1">
    <location>
        <begin position="13"/>
        <end position="22"/>
    </location>
</feature>
<feature type="compositionally biased region" description="Low complexity" evidence="1">
    <location>
        <begin position="222"/>
        <end position="237"/>
    </location>
</feature>
<evidence type="ECO:0000313" key="2">
    <source>
        <dbReference type="EMBL" id="RAR06293.1"/>
    </source>
</evidence>
<dbReference type="EMBL" id="QGDH01000117">
    <property type="protein sequence ID" value="RAR06293.1"/>
    <property type="molecule type" value="Genomic_DNA"/>
</dbReference>
<gene>
    <name evidence="2" type="ORF">DDE83_006992</name>
</gene>
<protein>
    <submittedName>
        <fullName evidence="2">Uncharacterized protein</fullName>
    </submittedName>
</protein>
<dbReference type="Proteomes" id="UP000249619">
    <property type="component" value="Unassembled WGS sequence"/>
</dbReference>
<accession>A0A364MXW0</accession>
<keyword evidence="3" id="KW-1185">Reference proteome</keyword>
<comment type="caution">
    <text evidence="2">The sequence shown here is derived from an EMBL/GenBank/DDBJ whole genome shotgun (WGS) entry which is preliminary data.</text>
</comment>
<feature type="compositionally biased region" description="Polar residues" evidence="1">
    <location>
        <begin position="256"/>
        <end position="268"/>
    </location>
</feature>
<organism evidence="2 3">
    <name type="scientific">Stemphylium lycopersici</name>
    <name type="common">Tomato gray leaf spot disease fungus</name>
    <name type="synonym">Thyrospora lycopersici</name>
    <dbReference type="NCBI Taxonomy" id="183478"/>
    <lineage>
        <taxon>Eukaryota</taxon>
        <taxon>Fungi</taxon>
        <taxon>Dikarya</taxon>
        <taxon>Ascomycota</taxon>
        <taxon>Pezizomycotina</taxon>
        <taxon>Dothideomycetes</taxon>
        <taxon>Pleosporomycetidae</taxon>
        <taxon>Pleosporales</taxon>
        <taxon>Pleosporineae</taxon>
        <taxon>Pleosporaceae</taxon>
        <taxon>Stemphylium</taxon>
    </lineage>
</organism>
<dbReference type="AlphaFoldDB" id="A0A364MXW0"/>
<feature type="region of interest" description="Disordered" evidence="1">
    <location>
        <begin position="161"/>
        <end position="191"/>
    </location>
</feature>
<name>A0A364MXW0_STELY</name>
<proteinExistence type="predicted"/>
<sequence length="472" mass="52217">MSGYYNSHRHPQYGNQPSNPGTQYYPGGARGRGHGRGRGKGDMQWRGHYIIQPNGPVHRHDPVIYAPQDHYAWPATSYDGLENMPPPPPPMGYVHHHPPPLREFAPLAGHYAHRLPAGPENGYLPVEMYPRTHAPELTPGLYHEVQPFGFATEQEVIQSPAYPSGDQLVRSDKGEEPEQETGEAGQEGCEAGVKVKSDEAAAGQEEVTSTNIAFTSSDIVYNPPNKAPPSSSSTITKTPAISHKVEKMPLHDSPALSPSSLPGDSQSLKRIAPVPPENDSDPKSYMETPKIFARSKEAHIPASQAATLVNEALPRMCNLAAMNCAELRSTLEKAYTNNRSQQTSAATYKQTLTDKLMASNERERTAETQVFRHYDRFVRKMEEAQTAMNDAHKTAMHQDAIKSIRAAQEQGEVARLNRVESEKLVEKMRSWDKYQMTFEQDLVDMLYAAVGHALERSEMVRAEEGAGKEASG</sequence>
<evidence type="ECO:0000256" key="1">
    <source>
        <dbReference type="SAM" id="MobiDB-lite"/>
    </source>
</evidence>